<dbReference type="GO" id="GO:0006548">
    <property type="term" value="P:L-histidine catabolic process"/>
    <property type="evidence" value="ECO:0007669"/>
    <property type="project" value="TreeGrafter"/>
</dbReference>
<dbReference type="Pfam" id="PF17391">
    <property type="entry name" value="Urocanase_N"/>
    <property type="match status" value="1"/>
</dbReference>
<organism evidence="2 3">
    <name type="scientific">Ditylenchus dipsaci</name>
    <dbReference type="NCBI Taxonomy" id="166011"/>
    <lineage>
        <taxon>Eukaryota</taxon>
        <taxon>Metazoa</taxon>
        <taxon>Ecdysozoa</taxon>
        <taxon>Nematoda</taxon>
        <taxon>Chromadorea</taxon>
        <taxon>Rhabditida</taxon>
        <taxon>Tylenchina</taxon>
        <taxon>Tylenchomorpha</taxon>
        <taxon>Sphaerularioidea</taxon>
        <taxon>Anguinidae</taxon>
        <taxon>Anguininae</taxon>
        <taxon>Ditylenchus</taxon>
    </lineage>
</organism>
<evidence type="ECO:0000259" key="1">
    <source>
        <dbReference type="Pfam" id="PF17391"/>
    </source>
</evidence>
<keyword evidence="2" id="KW-1185">Reference proteome</keyword>
<dbReference type="GO" id="GO:0016153">
    <property type="term" value="F:urocanate hydratase activity"/>
    <property type="evidence" value="ECO:0007669"/>
    <property type="project" value="TreeGrafter"/>
</dbReference>
<evidence type="ECO:0000313" key="2">
    <source>
        <dbReference type="Proteomes" id="UP000887574"/>
    </source>
</evidence>
<dbReference type="InterPro" id="IPR035400">
    <property type="entry name" value="Urocanase_N"/>
</dbReference>
<dbReference type="AlphaFoldDB" id="A0A915D720"/>
<dbReference type="Proteomes" id="UP000887574">
    <property type="component" value="Unplaced"/>
</dbReference>
<protein>
    <submittedName>
        <fullName evidence="3">Urocanase N-terminal domain-containing protein</fullName>
    </submittedName>
</protein>
<dbReference type="PANTHER" id="PTHR12216:SF3">
    <property type="entry name" value="UROCANATE HYDRATASE"/>
    <property type="match status" value="1"/>
</dbReference>
<reference evidence="3" key="1">
    <citation type="submission" date="2022-11" db="UniProtKB">
        <authorList>
            <consortium name="WormBaseParasite"/>
        </authorList>
    </citation>
    <scope>IDENTIFICATION</scope>
</reference>
<sequence length="72" mass="8179">MNVEGMMIKFPAELVTYGGNGQVFSNWMQFRMVMVYLSQMNEQQTLVMYSGHPLGLFPSHNDAPRMVSTNGM</sequence>
<dbReference type="PANTHER" id="PTHR12216">
    <property type="entry name" value="UROCANATE HYDRATASE"/>
    <property type="match status" value="1"/>
</dbReference>
<dbReference type="InterPro" id="IPR023637">
    <property type="entry name" value="Urocanase-like"/>
</dbReference>
<evidence type="ECO:0000313" key="3">
    <source>
        <dbReference type="WBParaSite" id="jg16221"/>
    </source>
</evidence>
<dbReference type="InterPro" id="IPR036190">
    <property type="entry name" value="Urocanase_sf"/>
</dbReference>
<dbReference type="WBParaSite" id="jg16221">
    <property type="protein sequence ID" value="jg16221"/>
    <property type="gene ID" value="jg16221"/>
</dbReference>
<name>A0A915D720_9BILA</name>
<proteinExistence type="predicted"/>
<accession>A0A915D720</accession>
<dbReference type="Gene3D" id="3.40.1770.10">
    <property type="entry name" value="Urocanase superfamily"/>
    <property type="match status" value="1"/>
</dbReference>
<dbReference type="SUPFAM" id="SSF111326">
    <property type="entry name" value="Urocanase"/>
    <property type="match status" value="1"/>
</dbReference>
<feature type="domain" description="Urocanase N-terminal" evidence="1">
    <location>
        <begin position="6"/>
        <end position="72"/>
    </location>
</feature>